<dbReference type="Pfam" id="PF05641">
    <property type="entry name" value="Agenet"/>
    <property type="match status" value="1"/>
</dbReference>
<protein>
    <submittedName>
        <fullName evidence="3">Uncharacterized protein isoform X1</fullName>
    </submittedName>
</protein>
<dbReference type="OrthoDB" id="1883212at2759"/>
<dbReference type="Pfam" id="PF01426">
    <property type="entry name" value="BAH"/>
    <property type="match status" value="1"/>
</dbReference>
<dbReference type="SMART" id="SM00743">
    <property type="entry name" value="Agenet"/>
    <property type="match status" value="2"/>
</dbReference>
<sequence>MEAHRTGSQTTTLAASSVYERWEEVYVSSDKGKREVHYFLKRRNGDGGLDLAVVGKEKTLRHMSYHYAFKDREQRFLLPKLRSRREVIDWLNSVVNPELQPHQSVKSVGTYMASREANNQDSHVVKNLKQCSKEVMWLGSPWTCRKRRRHYQSFCRNGVEIAVHDFVYVLAEEDERLVAHLDDMYEDTKGNKMVVVRWFHKIDEVGVVLPQSYRDREIFFSLCLQDLSIECIDGLATVLSPQHYEQFLNGAKHTQLEPFVCHRQFDNDEIKAFDVTQLKGYWKQDLLRYTCPVDDGLEVERNPSDAAANRPKKRLRWSEECDTNLQSASQKVDVNATLQSCNGSLTSSKVVMGLCRLKELSAASFGNIKLEKKNSQHLSIGSQVEVLSQDSGIRGCWFRAFIVKKHKEKVKVRYQDIMDATDEAQNLEEWILASRLAAPDELGVRICGRSIVRPVPWTNKGKVSWVFNVGTLVDVWRHDGWWEGIVVKKESEDRLHVYFPGERQELIFGCGDLRHSQEWLEDGWKQLKEKSDLVSVLSGLEIKQDIANCGNVKPEKAVLCYDRDLVDNSVVDMGDEKLNELKVIRDLSKDDLLSQLRWKSSGRRRRSRSPVHKLQFAVHDNNKRVEDSHKQTYRKYFGLPLKVDPDNCKYRGDSSFGSSIVSPLSNLVMTR</sequence>
<name>A0A6P6VAG4_COFAR</name>
<dbReference type="PROSITE" id="PS51038">
    <property type="entry name" value="BAH"/>
    <property type="match status" value="1"/>
</dbReference>
<dbReference type="AlphaFoldDB" id="A0A6P6VAG4"/>
<dbReference type="SMART" id="SM00439">
    <property type="entry name" value="BAH"/>
    <property type="match status" value="1"/>
</dbReference>
<dbReference type="GO" id="GO:0003682">
    <property type="term" value="F:chromatin binding"/>
    <property type="evidence" value="ECO:0007669"/>
    <property type="project" value="InterPro"/>
</dbReference>
<reference evidence="3" key="2">
    <citation type="submission" date="2025-08" db="UniProtKB">
        <authorList>
            <consortium name="RefSeq"/>
        </authorList>
    </citation>
    <scope>IDENTIFICATION</scope>
    <source>
        <tissue evidence="3">Leaves</tissue>
    </source>
</reference>
<dbReference type="InterPro" id="IPR043151">
    <property type="entry name" value="BAH_sf"/>
</dbReference>
<keyword evidence="2" id="KW-1185">Reference proteome</keyword>
<dbReference type="InterPro" id="IPR001025">
    <property type="entry name" value="BAH_dom"/>
</dbReference>
<dbReference type="RefSeq" id="XP_027099711.2">
    <property type="nucleotide sequence ID" value="XM_027243910.2"/>
</dbReference>
<reference evidence="2" key="1">
    <citation type="journal article" date="2025" name="Foods">
        <title>Unveiling the Microbial Signatures of Arabica Coffee Cherries: Insights into Ripeness Specific Diversity, Functional Traits, and Implications for Quality and Safety.</title>
        <authorList>
            <consortium name="RefSeq"/>
            <person name="Tenea G.N."/>
            <person name="Cifuentes V."/>
            <person name="Reyes P."/>
            <person name="Cevallos-Vallejos M."/>
        </authorList>
    </citation>
    <scope>NUCLEOTIDE SEQUENCE [LARGE SCALE GENOMIC DNA]</scope>
</reference>
<evidence type="ECO:0000313" key="2">
    <source>
        <dbReference type="Proteomes" id="UP001652660"/>
    </source>
</evidence>
<evidence type="ECO:0000313" key="3">
    <source>
        <dbReference type="RefSeq" id="XP_027099711.2"/>
    </source>
</evidence>
<dbReference type="Gene3D" id="2.30.30.490">
    <property type="match status" value="1"/>
</dbReference>
<gene>
    <name evidence="3" type="primary">LOC113718966</name>
</gene>
<dbReference type="Proteomes" id="UP001652660">
    <property type="component" value="Chromosome 11e"/>
</dbReference>
<dbReference type="PANTHER" id="PTHR31917:SF58">
    <property type="entry name" value="AGENET AND BROMO-ADJACENT HOMOLOGY (BAH) DOMAIN-CONTAINING PROTEIN"/>
    <property type="match status" value="1"/>
</dbReference>
<proteinExistence type="predicted"/>
<dbReference type="GeneID" id="113718966"/>
<dbReference type="InterPro" id="IPR014002">
    <property type="entry name" value="Agenet_dom_plant"/>
</dbReference>
<feature type="domain" description="BAH" evidence="1">
    <location>
        <begin position="159"/>
        <end position="276"/>
    </location>
</feature>
<organism evidence="2 3">
    <name type="scientific">Coffea arabica</name>
    <name type="common">Arabian coffee</name>
    <dbReference type="NCBI Taxonomy" id="13443"/>
    <lineage>
        <taxon>Eukaryota</taxon>
        <taxon>Viridiplantae</taxon>
        <taxon>Streptophyta</taxon>
        <taxon>Embryophyta</taxon>
        <taxon>Tracheophyta</taxon>
        <taxon>Spermatophyta</taxon>
        <taxon>Magnoliopsida</taxon>
        <taxon>eudicotyledons</taxon>
        <taxon>Gunneridae</taxon>
        <taxon>Pentapetalae</taxon>
        <taxon>asterids</taxon>
        <taxon>lamiids</taxon>
        <taxon>Gentianales</taxon>
        <taxon>Rubiaceae</taxon>
        <taxon>Ixoroideae</taxon>
        <taxon>Gardenieae complex</taxon>
        <taxon>Bertiereae - Coffeeae clade</taxon>
        <taxon>Coffeeae</taxon>
        <taxon>Coffea</taxon>
    </lineage>
</organism>
<dbReference type="PANTHER" id="PTHR31917">
    <property type="entry name" value="AGENET DOMAIN-CONTAINING PROTEIN-RELATED"/>
    <property type="match status" value="1"/>
</dbReference>
<evidence type="ECO:0000259" key="1">
    <source>
        <dbReference type="PROSITE" id="PS51038"/>
    </source>
</evidence>
<accession>A0A6P6VAG4</accession>
<dbReference type="InterPro" id="IPR008395">
    <property type="entry name" value="Agenet-like_dom"/>
</dbReference>